<protein>
    <submittedName>
        <fullName evidence="1">Uncharacterized protein</fullName>
    </submittedName>
</protein>
<comment type="caution">
    <text evidence="1">The sequence shown here is derived from an EMBL/GenBank/DDBJ whole genome shotgun (WGS) entry which is preliminary data.</text>
</comment>
<dbReference type="RefSeq" id="XP_066663933.1">
    <property type="nucleotide sequence ID" value="XM_066818241.1"/>
</dbReference>
<evidence type="ECO:0000313" key="2">
    <source>
        <dbReference type="Proteomes" id="UP001433268"/>
    </source>
</evidence>
<reference evidence="1 2" key="1">
    <citation type="submission" date="2023-01" db="EMBL/GenBank/DDBJ databases">
        <title>Analysis of 21 Apiospora genomes using comparative genomics revels a genus with tremendous synthesis potential of carbohydrate active enzymes and secondary metabolites.</title>
        <authorList>
            <person name="Sorensen T."/>
        </authorList>
    </citation>
    <scope>NUCLEOTIDE SEQUENCE [LARGE SCALE GENOMIC DNA]</scope>
    <source>
        <strain evidence="1 2">CBS 114990</strain>
    </source>
</reference>
<gene>
    <name evidence="1" type="ORF">PG997_013927</name>
</gene>
<dbReference type="GeneID" id="92051301"/>
<dbReference type="Proteomes" id="UP001433268">
    <property type="component" value="Unassembled WGS sequence"/>
</dbReference>
<name>A0ABR1V7K7_9PEZI</name>
<proteinExistence type="predicted"/>
<dbReference type="EMBL" id="JAQQWN010000009">
    <property type="protein sequence ID" value="KAK8067180.1"/>
    <property type="molecule type" value="Genomic_DNA"/>
</dbReference>
<organism evidence="1 2">
    <name type="scientific">Apiospora hydei</name>
    <dbReference type="NCBI Taxonomy" id="1337664"/>
    <lineage>
        <taxon>Eukaryota</taxon>
        <taxon>Fungi</taxon>
        <taxon>Dikarya</taxon>
        <taxon>Ascomycota</taxon>
        <taxon>Pezizomycotina</taxon>
        <taxon>Sordariomycetes</taxon>
        <taxon>Xylariomycetidae</taxon>
        <taxon>Amphisphaeriales</taxon>
        <taxon>Apiosporaceae</taxon>
        <taxon>Apiospora</taxon>
    </lineage>
</organism>
<sequence>MQTTRKTANVSLDEIFGSYGLYINHDAGGLLFGAGPADDAAETSGTANNNNDGTLDAPAIVDGSSSVYSIYAPELQGGHHDVPTDLQEGDYANYPHTATREWQRFGGPVLNPDEQRLVTELDMSDAARQQRLDTAALPRFLFRGYSQRSGGGDPRLNQWDKIIPHYFLDQPTAVPEFAMRDFPRRDEVIDAHLTGNTDDPVVRMTPFSSWSQSPQVALRYAGGPDDGSSRLAILDTTRLRPWNEIHNVTELRFLGYHGLPLLWGSWEYLVYGPVEGACLYTFPRQNFIDLFRPDFGYSGNASLLLAQQAQGAMMPQTLKAARAAATLFARRPGWENERPAIVIYVVVLLVASWRHGNMNPPQDLLRSNWDPADIQALATELKPELDAYRAYHPVGLVGPDPQRVALGYEWFFEALNLMRAIDLPTI</sequence>
<accession>A0ABR1V7K7</accession>
<keyword evidence="2" id="KW-1185">Reference proteome</keyword>
<evidence type="ECO:0000313" key="1">
    <source>
        <dbReference type="EMBL" id="KAK8067180.1"/>
    </source>
</evidence>